<evidence type="ECO:0000256" key="2">
    <source>
        <dbReference type="ARBA" id="ARBA00022801"/>
    </source>
</evidence>
<dbReference type="Pfam" id="PF00702">
    <property type="entry name" value="Hydrolase"/>
    <property type="match status" value="1"/>
</dbReference>
<reference evidence="4 5" key="1">
    <citation type="submission" date="2019-03" db="EMBL/GenBank/DDBJ databases">
        <title>Draft genome sequences of novel Actinobacteria.</title>
        <authorList>
            <person name="Sahin N."/>
            <person name="Ay H."/>
            <person name="Saygin H."/>
        </authorList>
    </citation>
    <scope>NUCLEOTIDE SEQUENCE [LARGE SCALE GENOMIC DNA]</scope>
    <source>
        <strain evidence="4 5">JCM 13523</strain>
    </source>
</reference>
<name>A0A4V2YQF5_9ACTN</name>
<dbReference type="OrthoDB" id="9795007at2"/>
<comment type="caution">
    <text evidence="4">The sequence shown here is derived from an EMBL/GenBank/DDBJ whole genome shotgun (WGS) entry which is preliminary data.</text>
</comment>
<evidence type="ECO:0000256" key="3">
    <source>
        <dbReference type="ARBA" id="ARBA00022842"/>
    </source>
</evidence>
<dbReference type="EMBL" id="SMKX01000010">
    <property type="protein sequence ID" value="TDD61897.1"/>
    <property type="molecule type" value="Genomic_DNA"/>
</dbReference>
<sequence>MRRVLLSDLFSTLIPGGDAERGVLNEAMARLLGVDTARFVREFDAAAYERFTGVYGDLETTVRVIAERSGGEPTDEQVLEATNLRRSLTRRLMQAPPSATLGTLAKLRADGWRIGLVSNITTETQLQWRDSPLSPYFDTTAFSSELGVAKPEPAIYLAACGALGVTPAECVYIGDGNDNELPAAASLGMHAIRTLEHSNSHPAWPGDTVNTFAELAKLVA</sequence>
<dbReference type="NCBIfam" id="TIGR01549">
    <property type="entry name" value="HAD-SF-IA-v1"/>
    <property type="match status" value="1"/>
</dbReference>
<dbReference type="SFLD" id="SFLDG01129">
    <property type="entry name" value="C1.5:_HAD__Beta-PGM__Phosphata"/>
    <property type="match status" value="1"/>
</dbReference>
<dbReference type="Gene3D" id="3.40.50.1000">
    <property type="entry name" value="HAD superfamily/HAD-like"/>
    <property type="match status" value="1"/>
</dbReference>
<dbReference type="PANTHER" id="PTHR46470">
    <property type="entry name" value="N-ACYLNEURAMINATE-9-PHOSPHATASE"/>
    <property type="match status" value="1"/>
</dbReference>
<dbReference type="AlphaFoldDB" id="A0A4V2YQF5"/>
<protein>
    <submittedName>
        <fullName evidence="4">HAD family hydrolase</fullName>
    </submittedName>
</protein>
<dbReference type="GO" id="GO:0016787">
    <property type="term" value="F:hydrolase activity"/>
    <property type="evidence" value="ECO:0007669"/>
    <property type="project" value="UniProtKB-KW"/>
</dbReference>
<accession>A0A4V2YQF5</accession>
<dbReference type="Proteomes" id="UP000295124">
    <property type="component" value="Unassembled WGS sequence"/>
</dbReference>
<gene>
    <name evidence="4" type="ORF">E1263_05780</name>
</gene>
<keyword evidence="2 4" id="KW-0378">Hydrolase</keyword>
<keyword evidence="5" id="KW-1185">Reference proteome</keyword>
<organism evidence="4 5">
    <name type="scientific">Kribbella antibiotica</name>
    <dbReference type="NCBI Taxonomy" id="190195"/>
    <lineage>
        <taxon>Bacteria</taxon>
        <taxon>Bacillati</taxon>
        <taxon>Actinomycetota</taxon>
        <taxon>Actinomycetes</taxon>
        <taxon>Propionibacteriales</taxon>
        <taxon>Kribbellaceae</taxon>
        <taxon>Kribbella</taxon>
    </lineage>
</organism>
<dbReference type="GO" id="GO:0044281">
    <property type="term" value="P:small molecule metabolic process"/>
    <property type="evidence" value="ECO:0007669"/>
    <property type="project" value="UniProtKB-ARBA"/>
</dbReference>
<dbReference type="InterPro" id="IPR051400">
    <property type="entry name" value="HAD-like_hydrolase"/>
</dbReference>
<dbReference type="NCBIfam" id="TIGR01509">
    <property type="entry name" value="HAD-SF-IA-v3"/>
    <property type="match status" value="1"/>
</dbReference>
<evidence type="ECO:0000256" key="1">
    <source>
        <dbReference type="ARBA" id="ARBA00001946"/>
    </source>
</evidence>
<dbReference type="RefSeq" id="WP_132166114.1">
    <property type="nucleotide sequence ID" value="NZ_SMKX01000010.1"/>
</dbReference>
<keyword evidence="3" id="KW-0460">Magnesium</keyword>
<dbReference type="InterPro" id="IPR036412">
    <property type="entry name" value="HAD-like_sf"/>
</dbReference>
<evidence type="ECO:0000313" key="5">
    <source>
        <dbReference type="Proteomes" id="UP000295124"/>
    </source>
</evidence>
<comment type="cofactor">
    <cofactor evidence="1">
        <name>Mg(2+)</name>
        <dbReference type="ChEBI" id="CHEBI:18420"/>
    </cofactor>
</comment>
<dbReference type="PRINTS" id="PR00413">
    <property type="entry name" value="HADHALOGNASE"/>
</dbReference>
<dbReference type="SFLD" id="SFLDS00003">
    <property type="entry name" value="Haloacid_Dehalogenase"/>
    <property type="match status" value="1"/>
</dbReference>
<dbReference type="InterPro" id="IPR023214">
    <property type="entry name" value="HAD_sf"/>
</dbReference>
<dbReference type="SUPFAM" id="SSF56784">
    <property type="entry name" value="HAD-like"/>
    <property type="match status" value="1"/>
</dbReference>
<dbReference type="InterPro" id="IPR006439">
    <property type="entry name" value="HAD-SF_hydro_IA"/>
</dbReference>
<evidence type="ECO:0000313" key="4">
    <source>
        <dbReference type="EMBL" id="TDD61897.1"/>
    </source>
</evidence>
<proteinExistence type="predicted"/>